<proteinExistence type="predicted"/>
<reference evidence="1 2" key="1">
    <citation type="submission" date="2022-05" db="EMBL/GenBank/DDBJ databases">
        <title>Genome Sequencing of Bee-Associated Microbes.</title>
        <authorList>
            <person name="Dunlap C."/>
        </authorList>
    </citation>
    <scope>NUCLEOTIDE SEQUENCE [LARGE SCALE GENOMIC DNA]</scope>
    <source>
        <strain evidence="1 2">NRRL B-14421</strain>
    </source>
</reference>
<evidence type="ECO:0000313" key="2">
    <source>
        <dbReference type="Proteomes" id="UP001527099"/>
    </source>
</evidence>
<accession>A0ABT4GLS6</accession>
<protein>
    <recommendedName>
        <fullName evidence="3">Polymerase nucleotidyl transferase domain-containing protein</fullName>
    </recommendedName>
</protein>
<keyword evidence="2" id="KW-1185">Reference proteome</keyword>
<dbReference type="Proteomes" id="UP001527099">
    <property type="component" value="Unassembled WGS sequence"/>
</dbReference>
<comment type="caution">
    <text evidence="1">The sequence shown here is derived from an EMBL/GenBank/DDBJ whole genome shotgun (WGS) entry which is preliminary data.</text>
</comment>
<sequence length="356" mass="39351">MKVGSARTAAAKWVMHHASLEAYFHGAYFSGSTVGLPDDAELSAASDIDVVIVTTHAEPPLKLGKFIYDGILVEATYLSWNELASVDGVLASYHLAGSFRVDSIIADPTGQLRRLQTQVSRHFAERVWVRRRCENARQKIENALQAIDTSAPLHDLVTSWLFPTGVTTHVLLVAALRNPTVRLRYLAARDVLTEYGHADLYPDLLKLLGCAYLTPKRIEHHLAKLALVYDAAASAAKTPFFFSTDITATTRPIAIDGSRELIRAGNHREAVFWIVATFARCHKILAADAPPDLHRSFTPDFEAIIADLGITSTDSFIRRAEDVMQFLPKLWETTEAILFANSGIESELRISNAKKT</sequence>
<name>A0ABT4GLS6_9BACL</name>
<evidence type="ECO:0000313" key="1">
    <source>
        <dbReference type="EMBL" id="MCY9697171.1"/>
    </source>
</evidence>
<gene>
    <name evidence="1" type="ORF">M5X19_30560</name>
</gene>
<evidence type="ECO:0008006" key="3">
    <source>
        <dbReference type="Google" id="ProtNLM"/>
    </source>
</evidence>
<organism evidence="1 2">
    <name type="scientific">Paenibacillus alginolyticus</name>
    <dbReference type="NCBI Taxonomy" id="59839"/>
    <lineage>
        <taxon>Bacteria</taxon>
        <taxon>Bacillati</taxon>
        <taxon>Bacillota</taxon>
        <taxon>Bacilli</taxon>
        <taxon>Bacillales</taxon>
        <taxon>Paenibacillaceae</taxon>
        <taxon>Paenibacillus</taxon>
    </lineage>
</organism>
<dbReference type="EMBL" id="JAMDMX010000128">
    <property type="protein sequence ID" value="MCY9697171.1"/>
    <property type="molecule type" value="Genomic_DNA"/>
</dbReference>